<name>A0A1E5FBX2_VIBSP</name>
<proteinExistence type="predicted"/>
<organism evidence="1 2">
    <name type="scientific">Vibrio splendidus 12E03</name>
    <dbReference type="NCBI Taxonomy" id="1191305"/>
    <lineage>
        <taxon>Bacteria</taxon>
        <taxon>Pseudomonadati</taxon>
        <taxon>Pseudomonadota</taxon>
        <taxon>Gammaproteobacteria</taxon>
        <taxon>Vibrionales</taxon>
        <taxon>Vibrionaceae</taxon>
        <taxon>Vibrio</taxon>
    </lineage>
</organism>
<sequence length="59" mass="6469">MMGGATVRKCAVNENYDNTESDRVAGYYTATFLKLLGGGVMESFSLLVEYSCKKKPQPV</sequence>
<evidence type="ECO:0000313" key="2">
    <source>
        <dbReference type="Proteomes" id="UP000094802"/>
    </source>
</evidence>
<dbReference type="AlphaFoldDB" id="A0A1E5FBX2"/>
<accession>A0A1E5FBX2</accession>
<comment type="caution">
    <text evidence="1">The sequence shown here is derived from an EMBL/GenBank/DDBJ whole genome shotgun (WGS) entry which is preliminary data.</text>
</comment>
<reference evidence="1 2" key="1">
    <citation type="journal article" date="2012" name="Science">
        <title>Ecological populations of bacteria act as socially cohesive units of antibiotic production and resistance.</title>
        <authorList>
            <person name="Cordero O.X."/>
            <person name="Wildschutte H."/>
            <person name="Kirkup B."/>
            <person name="Proehl S."/>
            <person name="Ngo L."/>
            <person name="Hussain F."/>
            <person name="Le Roux F."/>
            <person name="Mincer T."/>
            <person name="Polz M.F."/>
        </authorList>
    </citation>
    <scope>NUCLEOTIDE SEQUENCE [LARGE SCALE GENOMIC DNA]</scope>
    <source>
        <strain evidence="1 2">12E03</strain>
    </source>
</reference>
<evidence type="ECO:0000313" key="1">
    <source>
        <dbReference type="EMBL" id="OEF85849.1"/>
    </source>
</evidence>
<gene>
    <name evidence="1" type="ORF">A142_11430</name>
</gene>
<protein>
    <submittedName>
        <fullName evidence="1">Uncharacterized protein</fullName>
    </submittedName>
</protein>
<dbReference type="Proteomes" id="UP000094802">
    <property type="component" value="Unassembled WGS sequence"/>
</dbReference>
<dbReference type="EMBL" id="AJZD02000332">
    <property type="protein sequence ID" value="OEF85849.1"/>
    <property type="molecule type" value="Genomic_DNA"/>
</dbReference>